<comment type="caution">
    <text evidence="2">The sequence shown here is derived from an EMBL/GenBank/DDBJ whole genome shotgun (WGS) entry which is preliminary data.</text>
</comment>
<protein>
    <submittedName>
        <fullName evidence="2">Uncharacterized protein</fullName>
    </submittedName>
</protein>
<name>A0A4U0MUQ2_9ACTN</name>
<reference evidence="2 3" key="1">
    <citation type="submission" date="2019-04" db="EMBL/GenBank/DDBJ databases">
        <title>Streptomyces piniterrae sp. nov., a heliquinomycin-producing actinomycete isolated from rhizosphere soil of Pinus yunnanensis.</title>
        <authorList>
            <person name="Zhuang X."/>
            <person name="Zhao J."/>
        </authorList>
    </citation>
    <scope>NUCLEOTIDE SEQUENCE [LARGE SCALE GENOMIC DNA]</scope>
    <source>
        <strain evidence="3">jys28</strain>
    </source>
</reference>
<keyword evidence="3" id="KW-1185">Reference proteome</keyword>
<feature type="region of interest" description="Disordered" evidence="1">
    <location>
        <begin position="83"/>
        <end position="123"/>
    </location>
</feature>
<feature type="compositionally biased region" description="Acidic residues" evidence="1">
    <location>
        <begin position="95"/>
        <end position="105"/>
    </location>
</feature>
<gene>
    <name evidence="2" type="ORF">FCH28_29925</name>
</gene>
<organism evidence="2 3">
    <name type="scientific">Streptomyces piniterrae</name>
    <dbReference type="NCBI Taxonomy" id="2571125"/>
    <lineage>
        <taxon>Bacteria</taxon>
        <taxon>Bacillati</taxon>
        <taxon>Actinomycetota</taxon>
        <taxon>Actinomycetes</taxon>
        <taxon>Kitasatosporales</taxon>
        <taxon>Streptomycetaceae</taxon>
        <taxon>Streptomyces</taxon>
    </lineage>
</organism>
<dbReference type="AlphaFoldDB" id="A0A4U0MUQ2"/>
<accession>A0A4U0MUQ2</accession>
<dbReference type="EMBL" id="SUMB01000012">
    <property type="protein sequence ID" value="TJZ44673.1"/>
    <property type="molecule type" value="Genomic_DNA"/>
</dbReference>
<evidence type="ECO:0000313" key="2">
    <source>
        <dbReference type="EMBL" id="TJZ44673.1"/>
    </source>
</evidence>
<evidence type="ECO:0000313" key="3">
    <source>
        <dbReference type="Proteomes" id="UP000308697"/>
    </source>
</evidence>
<dbReference type="OrthoDB" id="4298185at2"/>
<sequence length="276" mass="28737">MWGRHAVLAEAFCVGDERVREAQARLDEAQADRLRVLAAFAVTVGSTGAVADLFGLSEREVRVARRTVGKEDARAVADDLLAAATAPPAMPPVESVDEDDEDEDVASPSGVSEGVGATSGGVVGEPSVSAAVDAVLVGSWQTGVDLRELAAELGLDLSRLVARAQQLSAQGRLPSGPVQEGYGGRHRKSTNESHEAECSIPAQQPGSWGAVSSAQAVPSAWYSTGTPSVEAVAEVTAVPTDWDQALAAWGQFAPPYEEPPPVAASAQPWMQYHLSS</sequence>
<evidence type="ECO:0000256" key="1">
    <source>
        <dbReference type="SAM" id="MobiDB-lite"/>
    </source>
</evidence>
<proteinExistence type="predicted"/>
<dbReference type="Proteomes" id="UP000308697">
    <property type="component" value="Unassembled WGS sequence"/>
</dbReference>